<dbReference type="NCBIfam" id="NF040505">
    <property type="entry name" value="ArsO_flavin_mono"/>
    <property type="match status" value="1"/>
</dbReference>
<dbReference type="Proteomes" id="UP001629367">
    <property type="component" value="Unassembled WGS sequence"/>
</dbReference>
<gene>
    <name evidence="2" type="ORF">PQQ68_29960</name>
</gene>
<dbReference type="RefSeq" id="WP_408217928.1">
    <property type="nucleotide sequence ID" value="NZ_JAQQBZ010000029.1"/>
</dbReference>
<evidence type="ECO:0000313" key="2">
    <source>
        <dbReference type="EMBL" id="MFM0597266.1"/>
    </source>
</evidence>
<organism evidence="2 3">
    <name type="scientific">Paraburkholderia dilworthii</name>
    <dbReference type="NCBI Taxonomy" id="948106"/>
    <lineage>
        <taxon>Bacteria</taxon>
        <taxon>Pseudomonadati</taxon>
        <taxon>Pseudomonadota</taxon>
        <taxon>Betaproteobacteria</taxon>
        <taxon>Burkholderiales</taxon>
        <taxon>Burkholderiaceae</taxon>
        <taxon>Paraburkholderia</taxon>
    </lineage>
</organism>
<evidence type="ECO:0000256" key="1">
    <source>
        <dbReference type="ARBA" id="ARBA00023002"/>
    </source>
</evidence>
<reference evidence="2 3" key="1">
    <citation type="journal article" date="2024" name="Chem. Sci.">
        <title>Discovery of megapolipeptins by genome mining of a Burkholderiales bacteria collection.</title>
        <authorList>
            <person name="Paulo B.S."/>
            <person name="Recchia M.J.J."/>
            <person name="Lee S."/>
            <person name="Fergusson C.H."/>
            <person name="Romanowski S.B."/>
            <person name="Hernandez A."/>
            <person name="Krull N."/>
            <person name="Liu D.Y."/>
            <person name="Cavanagh H."/>
            <person name="Bos A."/>
            <person name="Gray C.A."/>
            <person name="Murphy B.T."/>
            <person name="Linington R.G."/>
            <person name="Eustaquio A.S."/>
        </authorList>
    </citation>
    <scope>NUCLEOTIDE SEQUENCE [LARGE SCALE GENOMIC DNA]</scope>
    <source>
        <strain evidence="2 3">RL17-335-BIF-A</strain>
    </source>
</reference>
<accession>A0ABW9DER9</accession>
<name>A0ABW9DER9_9BURK</name>
<dbReference type="PANTHER" id="PTHR43539">
    <property type="entry name" value="FLAVIN-BINDING MONOOXYGENASE-LIKE PROTEIN (AFU_ORTHOLOGUE AFUA_4G09220)"/>
    <property type="match status" value="1"/>
</dbReference>
<keyword evidence="3" id="KW-1185">Reference proteome</keyword>
<dbReference type="EMBL" id="JAQQBZ010000029">
    <property type="protein sequence ID" value="MFM0597266.1"/>
    <property type="molecule type" value="Genomic_DNA"/>
</dbReference>
<protein>
    <submittedName>
        <fullName evidence="2">ArsO family NAD(P)H-dependent flavin-containing monooxygenase</fullName>
    </submittedName>
</protein>
<dbReference type="PANTHER" id="PTHR43539:SF78">
    <property type="entry name" value="FLAVIN-CONTAINING MONOOXYGENASE"/>
    <property type="match status" value="1"/>
</dbReference>
<dbReference type="PRINTS" id="PR00368">
    <property type="entry name" value="FADPNR"/>
</dbReference>
<dbReference type="PRINTS" id="PR00469">
    <property type="entry name" value="PNDRDTASEII"/>
</dbReference>
<sequence>MERAEAALLKEQTRQPVDVAVIGGGQSALATAYFLRRAGLNYVALDDQPVPGGAWQHAWDSLHLFSPAQWSSLPGWLMPASPEQYPARDHVIRYLAEYEKRYDIPVRRPVDVTTVSRRKDGYLVSTNSGEWLAKAVISATGTWSRPYIPDYPGQGSFEGEQLHSAHYRNPETFRGKNVLVVGGGNSGAQILAELSQVCHATWVTLEEPTFLPNDVDGRVLFERATERWKARAEGRPDPAPTGGLGDVVMVPPVREARERGALKSVRPFSHFVVDGVVWPGGSRSHVDAVIWCTGFRPALEHLRPLHVLNDAGRVDVVDCRAVQEPGLWLVGYGEWCGFASATLIGVMRTARSTAAQITQYLSSLSESTS</sequence>
<keyword evidence="1" id="KW-0560">Oxidoreductase</keyword>
<dbReference type="InterPro" id="IPR050982">
    <property type="entry name" value="Auxin_biosynth/cation_transpt"/>
</dbReference>
<keyword evidence="2" id="KW-0503">Monooxygenase</keyword>
<dbReference type="Pfam" id="PF13738">
    <property type="entry name" value="Pyr_redox_3"/>
    <property type="match status" value="1"/>
</dbReference>
<evidence type="ECO:0000313" key="3">
    <source>
        <dbReference type="Proteomes" id="UP001629367"/>
    </source>
</evidence>
<dbReference type="GO" id="GO:0004497">
    <property type="term" value="F:monooxygenase activity"/>
    <property type="evidence" value="ECO:0007669"/>
    <property type="project" value="UniProtKB-KW"/>
</dbReference>
<proteinExistence type="predicted"/>
<dbReference type="InterPro" id="IPR036188">
    <property type="entry name" value="FAD/NAD-bd_sf"/>
</dbReference>
<dbReference type="SUPFAM" id="SSF51905">
    <property type="entry name" value="FAD/NAD(P)-binding domain"/>
    <property type="match status" value="2"/>
</dbReference>
<dbReference type="Gene3D" id="3.50.50.60">
    <property type="entry name" value="FAD/NAD(P)-binding domain"/>
    <property type="match status" value="1"/>
</dbReference>
<comment type="caution">
    <text evidence="2">The sequence shown here is derived from an EMBL/GenBank/DDBJ whole genome shotgun (WGS) entry which is preliminary data.</text>
</comment>